<evidence type="ECO:0000313" key="2">
    <source>
        <dbReference type="Proteomes" id="UP001159427"/>
    </source>
</evidence>
<protein>
    <submittedName>
        <fullName evidence="1">Uncharacterized protein</fullName>
    </submittedName>
</protein>
<reference evidence="1 2" key="1">
    <citation type="submission" date="2022-05" db="EMBL/GenBank/DDBJ databases">
        <authorList>
            <consortium name="Genoscope - CEA"/>
            <person name="William W."/>
        </authorList>
    </citation>
    <scope>NUCLEOTIDE SEQUENCE [LARGE SCALE GENOMIC DNA]</scope>
</reference>
<sequence length="131" mass="14863">DDATQGRQAKVLASEHRWCSRPEFLPLETSYPHCDELGILRDKGRLDRAELPYDAAHGSPHDLPKEENLTQLFYARVNNRCQHLVATSGRPGEVTSHNGTNFERGKREIRELVQAINQERIAYNAASKGIR</sequence>
<proteinExistence type="predicted"/>
<name>A0ABN8RSR1_9CNID</name>
<dbReference type="EMBL" id="CALNXI010002071">
    <property type="protein sequence ID" value="CAH3182520.1"/>
    <property type="molecule type" value="Genomic_DNA"/>
</dbReference>
<organism evidence="1 2">
    <name type="scientific">Porites evermanni</name>
    <dbReference type="NCBI Taxonomy" id="104178"/>
    <lineage>
        <taxon>Eukaryota</taxon>
        <taxon>Metazoa</taxon>
        <taxon>Cnidaria</taxon>
        <taxon>Anthozoa</taxon>
        <taxon>Hexacorallia</taxon>
        <taxon>Scleractinia</taxon>
        <taxon>Fungiina</taxon>
        <taxon>Poritidae</taxon>
        <taxon>Porites</taxon>
    </lineage>
</organism>
<evidence type="ECO:0000313" key="1">
    <source>
        <dbReference type="EMBL" id="CAH3182520.1"/>
    </source>
</evidence>
<feature type="non-terminal residue" evidence="1">
    <location>
        <position position="1"/>
    </location>
</feature>
<dbReference type="Proteomes" id="UP001159427">
    <property type="component" value="Unassembled WGS sequence"/>
</dbReference>
<keyword evidence="2" id="KW-1185">Reference proteome</keyword>
<comment type="caution">
    <text evidence="1">The sequence shown here is derived from an EMBL/GenBank/DDBJ whole genome shotgun (WGS) entry which is preliminary data.</text>
</comment>
<gene>
    <name evidence="1" type="ORF">PEVE_00014262</name>
</gene>
<accession>A0ABN8RSR1</accession>